<gene>
    <name evidence="1" type="ORF">CFOL_v3_12508</name>
</gene>
<name>A0A1Q3BLV4_CEPFO</name>
<dbReference type="InterPro" id="IPR021109">
    <property type="entry name" value="Peptidase_aspartic_dom_sf"/>
</dbReference>
<evidence type="ECO:0008006" key="3">
    <source>
        <dbReference type="Google" id="ProtNLM"/>
    </source>
</evidence>
<dbReference type="STRING" id="3775.A0A1Q3BLV4"/>
<dbReference type="CDD" id="cd00303">
    <property type="entry name" value="retropepsin_like"/>
    <property type="match status" value="1"/>
</dbReference>
<accession>A0A1Q3BLV4</accession>
<reference evidence="2" key="1">
    <citation type="submission" date="2016-04" db="EMBL/GenBank/DDBJ databases">
        <title>Cephalotus genome sequencing.</title>
        <authorList>
            <person name="Fukushima K."/>
            <person name="Hasebe M."/>
            <person name="Fang X."/>
        </authorList>
    </citation>
    <scope>NUCLEOTIDE SEQUENCE [LARGE SCALE GENOMIC DNA]</scope>
    <source>
        <strain evidence="2">cv. St1</strain>
    </source>
</reference>
<organism evidence="1 2">
    <name type="scientific">Cephalotus follicularis</name>
    <name type="common">Albany pitcher plant</name>
    <dbReference type="NCBI Taxonomy" id="3775"/>
    <lineage>
        <taxon>Eukaryota</taxon>
        <taxon>Viridiplantae</taxon>
        <taxon>Streptophyta</taxon>
        <taxon>Embryophyta</taxon>
        <taxon>Tracheophyta</taxon>
        <taxon>Spermatophyta</taxon>
        <taxon>Magnoliopsida</taxon>
        <taxon>eudicotyledons</taxon>
        <taxon>Gunneridae</taxon>
        <taxon>Pentapetalae</taxon>
        <taxon>rosids</taxon>
        <taxon>fabids</taxon>
        <taxon>Oxalidales</taxon>
        <taxon>Cephalotaceae</taxon>
        <taxon>Cephalotus</taxon>
    </lineage>
</organism>
<dbReference type="SUPFAM" id="SSF50630">
    <property type="entry name" value="Acid proteases"/>
    <property type="match status" value="1"/>
</dbReference>
<dbReference type="PANTHER" id="PTHR35046:SF9">
    <property type="entry name" value="RNA-DIRECTED DNA POLYMERASE"/>
    <property type="match status" value="1"/>
</dbReference>
<dbReference type="InParanoid" id="A0A1Q3BLV4"/>
<comment type="caution">
    <text evidence="1">The sequence shown here is derived from an EMBL/GenBank/DDBJ whole genome shotgun (WGS) entry which is preliminary data.</text>
</comment>
<dbReference type="AlphaFoldDB" id="A0A1Q3BLV4"/>
<dbReference type="Gene3D" id="2.40.70.10">
    <property type="entry name" value="Acid Proteases"/>
    <property type="match status" value="1"/>
</dbReference>
<evidence type="ECO:0000313" key="1">
    <source>
        <dbReference type="EMBL" id="GAV69007.1"/>
    </source>
</evidence>
<protein>
    <recommendedName>
        <fullName evidence="3">RVP_2 domain-containing protein</fullName>
    </recommendedName>
</protein>
<proteinExistence type="predicted"/>
<feature type="non-terminal residue" evidence="1">
    <location>
        <position position="1"/>
    </location>
</feature>
<dbReference type="OrthoDB" id="1934635at2759"/>
<dbReference type="Proteomes" id="UP000187406">
    <property type="component" value="Unassembled WGS sequence"/>
</dbReference>
<sequence length="231" mass="26357">WKRTTIFHTFIQCGERSCKFVIDNGSCINVVSKTAIGRLNVKVEPHRKPFRVFSVNKTFLPISERCLVPIEIGDYENMVYYDVFPMDVAHVLLGCPWFYDLDVINHGRKKFFAFTYKGNKIIRNPTNSCPKDHGSQSKVTPLVSIKKSLHILDQRAFEKESQETRCELAIVTRESPLEISTRIADLAPKIDSLLGDYSDVIHDELPCELPPMRDIQHAINLVSGSRLPNLP</sequence>
<keyword evidence="2" id="KW-1185">Reference proteome</keyword>
<dbReference type="EMBL" id="BDDD01000679">
    <property type="protein sequence ID" value="GAV69007.1"/>
    <property type="molecule type" value="Genomic_DNA"/>
</dbReference>
<dbReference type="PANTHER" id="PTHR35046">
    <property type="entry name" value="ZINC KNUCKLE (CCHC-TYPE) FAMILY PROTEIN"/>
    <property type="match status" value="1"/>
</dbReference>
<evidence type="ECO:0000313" key="2">
    <source>
        <dbReference type="Proteomes" id="UP000187406"/>
    </source>
</evidence>